<reference evidence="3" key="4">
    <citation type="journal article" date="2018" name="Nat. Plants">
        <title>Whole-genome landscape of Medicago truncatula symbiotic genes.</title>
        <authorList>
            <person name="Pecrix Y."/>
            <person name="Gamas P."/>
            <person name="Carrere S."/>
        </authorList>
    </citation>
    <scope>NUCLEOTIDE SEQUENCE</scope>
    <source>
        <tissue evidence="3">Leaves</tissue>
    </source>
</reference>
<evidence type="ECO:0000313" key="2">
    <source>
        <dbReference type="EMBL" id="AES64885.1"/>
    </source>
</evidence>
<dbReference type="eggNOG" id="ENOG502SXR8">
    <property type="taxonomic scope" value="Eukaryota"/>
</dbReference>
<dbReference type="OMA" id="MNCESSA"/>
<dbReference type="Proteomes" id="UP000002051">
    <property type="component" value="Chromosome 2"/>
</dbReference>
<reference evidence="4" key="3">
    <citation type="submission" date="2015-04" db="UniProtKB">
        <authorList>
            <consortium name="EnsemblPlants"/>
        </authorList>
    </citation>
    <scope>IDENTIFICATION</scope>
    <source>
        <strain evidence="4">cv. Jemalong A17</strain>
    </source>
</reference>
<sequence>MNGLRERYPTEAMSNMFIIMNETSVANFTTAYKVAVVSENNKELCICVCAMITYVSAEFQNPALTALGAIGIKPNAWRSTIDNYTRWGIQTYAGYQTMNFDWPSILVYFGCCIIVLFKEFTTEESYNIFMTNSIRELRVRAKCDPDATFGVPFDYNKATAIRTMIGGCSLLCKEAIKFLFKYMNCESSAIGPICHYLGNLLAWVDMRHLVLMNNFLIMPKSPVLEDPRVSREVENLEAAITKVMQHPYPQFFMCMVSNVERYKVEPSLFPTLLAVAQELERADYNNNVANFKSISTTDANPAIVQSLVTLHQTAFPQHGSSSSNVRRSQVKQEKPQKRSRTSNVQMPQVKRETPQNHSRTSNVQMRPVKQENRRKRSRTSNVQMPPVKQERIHVIVLD</sequence>
<dbReference type="PaxDb" id="3880-AES64885"/>
<dbReference type="EMBL" id="CM001218">
    <property type="protein sequence ID" value="AES64885.1"/>
    <property type="molecule type" value="Genomic_DNA"/>
</dbReference>
<proteinExistence type="predicted"/>
<evidence type="ECO:0000313" key="4">
    <source>
        <dbReference type="EnsemblPlants" id="AES64885"/>
    </source>
</evidence>
<keyword evidence="5" id="KW-1185">Reference proteome</keyword>
<evidence type="ECO:0000256" key="1">
    <source>
        <dbReference type="SAM" id="MobiDB-lite"/>
    </source>
</evidence>
<gene>
    <name evidence="2" type="ordered locus">MTR_2g032720</name>
    <name evidence="3" type="ORF">MtrunA17_Chr2g0293691</name>
</gene>
<reference evidence="2 5" key="2">
    <citation type="journal article" date="2014" name="BMC Genomics">
        <title>An improved genome release (version Mt4.0) for the model legume Medicago truncatula.</title>
        <authorList>
            <person name="Tang H."/>
            <person name="Krishnakumar V."/>
            <person name="Bidwell S."/>
            <person name="Rosen B."/>
            <person name="Chan A."/>
            <person name="Zhou S."/>
            <person name="Gentzbittel L."/>
            <person name="Childs K.L."/>
            <person name="Yandell M."/>
            <person name="Gundlach H."/>
            <person name="Mayer K.F."/>
            <person name="Schwartz D.C."/>
            <person name="Town C.D."/>
        </authorList>
    </citation>
    <scope>GENOME REANNOTATION</scope>
    <source>
        <strain evidence="4 5">cv. Jemalong A17</strain>
    </source>
</reference>
<feature type="compositionally biased region" description="Polar residues" evidence="1">
    <location>
        <begin position="315"/>
        <end position="327"/>
    </location>
</feature>
<evidence type="ECO:0000313" key="5">
    <source>
        <dbReference type="Proteomes" id="UP000002051"/>
    </source>
</evidence>
<feature type="compositionally biased region" description="Polar residues" evidence="1">
    <location>
        <begin position="355"/>
        <end position="364"/>
    </location>
</feature>
<name>G7IL00_MEDTR</name>
<dbReference type="Proteomes" id="UP000265566">
    <property type="component" value="Chromosome 2"/>
</dbReference>
<dbReference type="Gramene" id="rna8761">
    <property type="protein sequence ID" value="RHN72992.1"/>
    <property type="gene ID" value="gene8761"/>
</dbReference>
<protein>
    <submittedName>
        <fullName evidence="2 4">Uncharacterized protein</fullName>
    </submittedName>
</protein>
<dbReference type="EnsemblPlants" id="AES64885">
    <property type="protein sequence ID" value="AES64885"/>
    <property type="gene ID" value="MTR_2g032720"/>
</dbReference>
<accession>G7IL00</accession>
<evidence type="ECO:0000313" key="3">
    <source>
        <dbReference type="EMBL" id="RHN72992.1"/>
    </source>
</evidence>
<dbReference type="EMBL" id="PSQE01000002">
    <property type="protein sequence ID" value="RHN72992.1"/>
    <property type="molecule type" value="Genomic_DNA"/>
</dbReference>
<dbReference type="AlphaFoldDB" id="G7IL00"/>
<dbReference type="HOGENOM" id="CLU_058125_0_0_1"/>
<feature type="region of interest" description="Disordered" evidence="1">
    <location>
        <begin position="315"/>
        <end position="387"/>
    </location>
</feature>
<organism evidence="2 5">
    <name type="scientific">Medicago truncatula</name>
    <name type="common">Barrel medic</name>
    <name type="synonym">Medicago tribuloides</name>
    <dbReference type="NCBI Taxonomy" id="3880"/>
    <lineage>
        <taxon>Eukaryota</taxon>
        <taxon>Viridiplantae</taxon>
        <taxon>Streptophyta</taxon>
        <taxon>Embryophyta</taxon>
        <taxon>Tracheophyta</taxon>
        <taxon>Spermatophyta</taxon>
        <taxon>Magnoliopsida</taxon>
        <taxon>eudicotyledons</taxon>
        <taxon>Gunneridae</taxon>
        <taxon>Pentapetalae</taxon>
        <taxon>rosids</taxon>
        <taxon>fabids</taxon>
        <taxon>Fabales</taxon>
        <taxon>Fabaceae</taxon>
        <taxon>Papilionoideae</taxon>
        <taxon>50 kb inversion clade</taxon>
        <taxon>NPAAA clade</taxon>
        <taxon>Hologalegina</taxon>
        <taxon>IRL clade</taxon>
        <taxon>Trifolieae</taxon>
        <taxon>Medicago</taxon>
    </lineage>
</organism>
<reference evidence="2 5" key="1">
    <citation type="journal article" date="2011" name="Nature">
        <title>The Medicago genome provides insight into the evolution of rhizobial symbioses.</title>
        <authorList>
            <person name="Young N.D."/>
            <person name="Debelle F."/>
            <person name="Oldroyd G.E."/>
            <person name="Geurts R."/>
            <person name="Cannon S.B."/>
            <person name="Udvardi M.K."/>
            <person name="Benedito V.A."/>
            <person name="Mayer K.F."/>
            <person name="Gouzy J."/>
            <person name="Schoof H."/>
            <person name="Van de Peer Y."/>
            <person name="Proost S."/>
            <person name="Cook D.R."/>
            <person name="Meyers B.C."/>
            <person name="Spannagl M."/>
            <person name="Cheung F."/>
            <person name="De Mita S."/>
            <person name="Krishnakumar V."/>
            <person name="Gundlach H."/>
            <person name="Zhou S."/>
            <person name="Mudge J."/>
            <person name="Bharti A.K."/>
            <person name="Murray J.D."/>
            <person name="Naoumkina M.A."/>
            <person name="Rosen B."/>
            <person name="Silverstein K.A."/>
            <person name="Tang H."/>
            <person name="Rombauts S."/>
            <person name="Zhao P.X."/>
            <person name="Zhou P."/>
            <person name="Barbe V."/>
            <person name="Bardou P."/>
            <person name="Bechner M."/>
            <person name="Bellec A."/>
            <person name="Berger A."/>
            <person name="Berges H."/>
            <person name="Bidwell S."/>
            <person name="Bisseling T."/>
            <person name="Choisne N."/>
            <person name="Couloux A."/>
            <person name="Denny R."/>
            <person name="Deshpande S."/>
            <person name="Dai X."/>
            <person name="Doyle J.J."/>
            <person name="Dudez A.M."/>
            <person name="Farmer A.D."/>
            <person name="Fouteau S."/>
            <person name="Franken C."/>
            <person name="Gibelin C."/>
            <person name="Gish J."/>
            <person name="Goldstein S."/>
            <person name="Gonzalez A.J."/>
            <person name="Green P.J."/>
            <person name="Hallab A."/>
            <person name="Hartog M."/>
            <person name="Hua A."/>
            <person name="Humphray S.J."/>
            <person name="Jeong D.H."/>
            <person name="Jing Y."/>
            <person name="Jocker A."/>
            <person name="Kenton S.M."/>
            <person name="Kim D.J."/>
            <person name="Klee K."/>
            <person name="Lai H."/>
            <person name="Lang C."/>
            <person name="Lin S."/>
            <person name="Macmil S.L."/>
            <person name="Magdelenat G."/>
            <person name="Matthews L."/>
            <person name="McCorrison J."/>
            <person name="Monaghan E.L."/>
            <person name="Mun J.H."/>
            <person name="Najar F.Z."/>
            <person name="Nicholson C."/>
            <person name="Noirot C."/>
            <person name="O'Bleness M."/>
            <person name="Paule C.R."/>
            <person name="Poulain J."/>
            <person name="Prion F."/>
            <person name="Qin B."/>
            <person name="Qu C."/>
            <person name="Retzel E.F."/>
            <person name="Riddle C."/>
            <person name="Sallet E."/>
            <person name="Samain S."/>
            <person name="Samson N."/>
            <person name="Sanders I."/>
            <person name="Saurat O."/>
            <person name="Scarpelli C."/>
            <person name="Schiex T."/>
            <person name="Segurens B."/>
            <person name="Severin A.J."/>
            <person name="Sherrier D.J."/>
            <person name="Shi R."/>
            <person name="Sims S."/>
            <person name="Singer S.R."/>
            <person name="Sinharoy S."/>
            <person name="Sterck L."/>
            <person name="Viollet A."/>
            <person name="Wang B.B."/>
            <person name="Wang K."/>
            <person name="Wang M."/>
            <person name="Wang X."/>
            <person name="Warfsmann J."/>
            <person name="Weissenbach J."/>
            <person name="White D.D."/>
            <person name="White J.D."/>
            <person name="Wiley G.B."/>
            <person name="Wincker P."/>
            <person name="Xing Y."/>
            <person name="Yang L."/>
            <person name="Yao Z."/>
            <person name="Ying F."/>
            <person name="Zhai J."/>
            <person name="Zhou L."/>
            <person name="Zuber A."/>
            <person name="Denarie J."/>
            <person name="Dixon R.A."/>
            <person name="May G.D."/>
            <person name="Schwartz D.C."/>
            <person name="Rogers J."/>
            <person name="Quetier F."/>
            <person name="Town C.D."/>
            <person name="Roe B.A."/>
        </authorList>
    </citation>
    <scope>NUCLEOTIDE SEQUENCE [LARGE SCALE GENOMIC DNA]</scope>
    <source>
        <strain evidence="2">A17</strain>
        <strain evidence="4 5">cv. Jemalong A17</strain>
    </source>
</reference>